<feature type="transmembrane region" description="Helical" evidence="10">
    <location>
        <begin position="116"/>
        <end position="133"/>
    </location>
</feature>
<comment type="caution">
    <text evidence="13">The sequence shown here is derived from an EMBL/GenBank/DDBJ whole genome shotgun (WGS) entry which is preliminary data.</text>
</comment>
<evidence type="ECO:0000256" key="9">
    <source>
        <dbReference type="RuleBase" id="RU003794"/>
    </source>
</evidence>
<dbReference type="Pfam" id="PF01478">
    <property type="entry name" value="Peptidase_A24"/>
    <property type="match status" value="1"/>
</dbReference>
<evidence type="ECO:0000259" key="11">
    <source>
        <dbReference type="Pfam" id="PF01478"/>
    </source>
</evidence>
<gene>
    <name evidence="13" type="ORF">SIL20_14320</name>
</gene>
<keyword evidence="6 10" id="KW-1133">Transmembrane helix</keyword>
<evidence type="ECO:0000256" key="7">
    <source>
        <dbReference type="ARBA" id="ARBA00023136"/>
    </source>
</evidence>
<evidence type="ECO:0000313" key="14">
    <source>
        <dbReference type="Proteomes" id="UP001282336"/>
    </source>
</evidence>
<keyword evidence="9" id="KW-0511">Multifunctional enzyme</keyword>
<dbReference type="GO" id="GO:0032259">
    <property type="term" value="P:methylation"/>
    <property type="evidence" value="ECO:0007669"/>
    <property type="project" value="UniProtKB-KW"/>
</dbReference>
<feature type="transmembrane region" description="Helical" evidence="10">
    <location>
        <begin position="145"/>
        <end position="162"/>
    </location>
</feature>
<protein>
    <recommendedName>
        <fullName evidence="9">Prepilin leader peptidase/N-methyltransferase</fullName>
        <ecNumber evidence="9">2.1.1.-</ecNumber>
        <ecNumber evidence="9">3.4.23.43</ecNumber>
    </recommendedName>
</protein>
<keyword evidence="9" id="KW-0645">Protease</keyword>
<dbReference type="EC" id="2.1.1.-" evidence="9"/>
<comment type="subcellular location">
    <subcellularLocation>
        <location evidence="1">Cell inner membrane</location>
        <topology evidence="1">Multi-pass membrane protein</topology>
    </subcellularLocation>
    <subcellularLocation>
        <location evidence="9">Cell membrane</location>
        <topology evidence="9">Multi-pass membrane protein</topology>
    </subcellularLocation>
</comment>
<dbReference type="Pfam" id="PF06750">
    <property type="entry name" value="A24_N_bact"/>
    <property type="match status" value="1"/>
</dbReference>
<evidence type="ECO:0000256" key="8">
    <source>
        <dbReference type="RuleBase" id="RU003793"/>
    </source>
</evidence>
<dbReference type="GO" id="GO:0006465">
    <property type="term" value="P:signal peptide processing"/>
    <property type="evidence" value="ECO:0007669"/>
    <property type="project" value="TreeGrafter"/>
</dbReference>
<feature type="domain" description="Prepilin type IV endopeptidase peptidase" evidence="11">
    <location>
        <begin position="122"/>
        <end position="231"/>
    </location>
</feature>
<accession>A0AAJ2VT98</accession>
<feature type="domain" description="Prepilin peptidase A24 N-terminal" evidence="12">
    <location>
        <begin position="15"/>
        <end position="107"/>
    </location>
</feature>
<feature type="transmembrane region" description="Helical" evidence="10">
    <location>
        <begin position="168"/>
        <end position="188"/>
    </location>
</feature>
<dbReference type="Gene3D" id="1.20.120.1220">
    <property type="match status" value="1"/>
</dbReference>
<evidence type="ECO:0000259" key="12">
    <source>
        <dbReference type="Pfam" id="PF06750"/>
    </source>
</evidence>
<sequence>MYTFYLWFYPVMAAILGLFIGSFLNVLIYRLPLMLYAQSNADAEGVNLWWPPSHCPQCGVPVWRRDNIPVLSWLWLKGKCRHCHCAISANYLISELVCGLVFTLLTILAWPQYTEIQIASFFLFFCLLYSLAAIDFQHLLLPDTLVFLLLWSGLACSVAGITDVKPRSAIYGVIMAWVLIYSVMTAYAKIRGREGLGNGDVKLIAAISAWLGVEKLPALIILSSVFGIILYLFFLRSNKCRSIDEDNSDSPTSYIPFGPAISISALLLFYMGLY</sequence>
<reference evidence="13" key="1">
    <citation type="submission" date="2023-11" db="EMBL/GenBank/DDBJ databases">
        <title>Scandinavium wanjuensis sp. nov., isolated from lettuce South Korea.</title>
        <authorList>
            <person name="Park J."/>
            <person name="Park S."/>
            <person name="Oh K.K."/>
            <person name="Cho G.S."/>
            <person name="Franz C.M.A.P."/>
        </authorList>
    </citation>
    <scope>NUCLEOTIDE SEQUENCE</scope>
    <source>
        <strain evidence="13">V105_12</strain>
    </source>
</reference>
<feature type="transmembrane region" description="Helical" evidence="10">
    <location>
        <begin position="254"/>
        <end position="273"/>
    </location>
</feature>
<dbReference type="InterPro" id="IPR050882">
    <property type="entry name" value="Prepilin_peptidase/N-MTase"/>
</dbReference>
<comment type="similarity">
    <text evidence="2 8">Belongs to the peptidase A24 family.</text>
</comment>
<comment type="catalytic activity">
    <reaction evidence="9">
        <text>Typically cleaves a -Gly-|-Phe- bond to release an N-terminal, basic peptide of 5-8 residues from type IV prepilin, and then N-methylates the new N-terminal amino group, the methyl donor being S-adenosyl-L-methionine.</text>
        <dbReference type="EC" id="3.4.23.43"/>
    </reaction>
</comment>
<evidence type="ECO:0000256" key="10">
    <source>
        <dbReference type="SAM" id="Phobius"/>
    </source>
</evidence>
<feature type="transmembrane region" description="Helical" evidence="10">
    <location>
        <begin position="6"/>
        <end position="29"/>
    </location>
</feature>
<dbReference type="RefSeq" id="WP_319629197.1">
    <property type="nucleotide sequence ID" value="NZ_JAWXRB010000005.1"/>
</dbReference>
<organism evidence="13 14">
    <name type="scientific">Scandinavium lactucae</name>
    <dbReference type="NCBI Taxonomy" id="3095028"/>
    <lineage>
        <taxon>Bacteria</taxon>
        <taxon>Pseudomonadati</taxon>
        <taxon>Pseudomonadota</taxon>
        <taxon>Gammaproteobacteria</taxon>
        <taxon>Enterobacterales</taxon>
        <taxon>Enterobacteriaceae</taxon>
        <taxon>Scandinavium</taxon>
    </lineage>
</organism>
<dbReference type="InterPro" id="IPR000045">
    <property type="entry name" value="Prepilin_IV_endopep_pep"/>
</dbReference>
<dbReference type="PANTHER" id="PTHR30487:SF0">
    <property type="entry name" value="PREPILIN LEADER PEPTIDASE_N-METHYLTRANSFERASE-RELATED"/>
    <property type="match status" value="1"/>
</dbReference>
<evidence type="ECO:0000256" key="5">
    <source>
        <dbReference type="ARBA" id="ARBA00022692"/>
    </source>
</evidence>
<dbReference type="EC" id="3.4.23.43" evidence="9"/>
<proteinExistence type="inferred from homology"/>
<evidence type="ECO:0000256" key="1">
    <source>
        <dbReference type="ARBA" id="ARBA00004429"/>
    </source>
</evidence>
<dbReference type="EMBL" id="JAWXRC010000030">
    <property type="protein sequence ID" value="MDX6032680.1"/>
    <property type="molecule type" value="Genomic_DNA"/>
</dbReference>
<dbReference type="Proteomes" id="UP001282336">
    <property type="component" value="Unassembled WGS sequence"/>
</dbReference>
<dbReference type="GO" id="GO:0005886">
    <property type="term" value="C:plasma membrane"/>
    <property type="evidence" value="ECO:0007669"/>
    <property type="project" value="UniProtKB-SubCell"/>
</dbReference>
<evidence type="ECO:0000313" key="13">
    <source>
        <dbReference type="EMBL" id="MDX6032680.1"/>
    </source>
</evidence>
<keyword evidence="9" id="KW-0378">Hydrolase</keyword>
<name>A0AAJ2VT98_9ENTR</name>
<evidence type="ECO:0000256" key="4">
    <source>
        <dbReference type="ARBA" id="ARBA00022519"/>
    </source>
</evidence>
<dbReference type="InterPro" id="IPR010627">
    <property type="entry name" value="Prepilin_pept_A24_N"/>
</dbReference>
<keyword evidence="9" id="KW-0489">Methyltransferase</keyword>
<dbReference type="GO" id="GO:0004190">
    <property type="term" value="F:aspartic-type endopeptidase activity"/>
    <property type="evidence" value="ECO:0007669"/>
    <property type="project" value="UniProtKB-EC"/>
</dbReference>
<dbReference type="AlphaFoldDB" id="A0AAJ2VT98"/>
<keyword evidence="3" id="KW-1003">Cell membrane</keyword>
<keyword evidence="7 10" id="KW-0472">Membrane</keyword>
<evidence type="ECO:0000256" key="3">
    <source>
        <dbReference type="ARBA" id="ARBA00022475"/>
    </source>
</evidence>
<feature type="transmembrane region" description="Helical" evidence="10">
    <location>
        <begin position="216"/>
        <end position="234"/>
    </location>
</feature>
<feature type="transmembrane region" description="Helical" evidence="10">
    <location>
        <begin position="89"/>
        <end position="110"/>
    </location>
</feature>
<keyword evidence="4" id="KW-0997">Cell inner membrane</keyword>
<keyword evidence="9" id="KW-0808">Transferase</keyword>
<dbReference type="GO" id="GO:0008168">
    <property type="term" value="F:methyltransferase activity"/>
    <property type="evidence" value="ECO:0007669"/>
    <property type="project" value="UniProtKB-KW"/>
</dbReference>
<dbReference type="PRINTS" id="PR00864">
    <property type="entry name" value="PREPILNPTASE"/>
</dbReference>
<evidence type="ECO:0000256" key="2">
    <source>
        <dbReference type="ARBA" id="ARBA00005801"/>
    </source>
</evidence>
<comment type="function">
    <text evidence="9">Plays an essential role in type IV pili and type II pseudopili formation by proteolytically removing the leader sequence from substrate proteins and subsequently monomethylating the alpha-amino group of the newly exposed N-terminal phenylalanine.</text>
</comment>
<dbReference type="PANTHER" id="PTHR30487">
    <property type="entry name" value="TYPE 4 PREPILIN-LIKE PROTEINS LEADER PEPTIDE-PROCESSING ENZYME"/>
    <property type="match status" value="1"/>
</dbReference>
<dbReference type="InterPro" id="IPR014032">
    <property type="entry name" value="Peptidase_A24A_bac"/>
</dbReference>
<evidence type="ECO:0000256" key="6">
    <source>
        <dbReference type="ARBA" id="ARBA00022989"/>
    </source>
</evidence>
<keyword evidence="5 9" id="KW-0812">Transmembrane</keyword>